<dbReference type="AlphaFoldDB" id="A0A2A5J614"/>
<comment type="caution">
    <text evidence="1">The sequence shown here is derived from an EMBL/GenBank/DDBJ whole genome shotgun (WGS) entry which is preliminary data.</text>
</comment>
<accession>A0A2A5J614</accession>
<name>A0A2A5J614_RHOSG</name>
<organism evidence="1 2">
    <name type="scientific">Rhodococcus qingshengii</name>
    <dbReference type="NCBI Taxonomy" id="334542"/>
    <lineage>
        <taxon>Bacteria</taxon>
        <taxon>Bacillati</taxon>
        <taxon>Actinomycetota</taxon>
        <taxon>Actinomycetes</taxon>
        <taxon>Mycobacteriales</taxon>
        <taxon>Nocardiaceae</taxon>
        <taxon>Rhodococcus</taxon>
        <taxon>Rhodococcus erythropolis group</taxon>
    </lineage>
</organism>
<gene>
    <name evidence="1" type="ORF">CHR55_22340</name>
</gene>
<evidence type="ECO:0000313" key="2">
    <source>
        <dbReference type="Proteomes" id="UP000230886"/>
    </source>
</evidence>
<sequence>MSTTLQVDLFSPNRIRERTSLVEGVPEGATGIKVATGCEIGPIIYVGELAREQCEKAVVESFTEDMTVIRFLHSNPRTPR</sequence>
<reference evidence="1 2" key="1">
    <citation type="submission" date="2017-07" db="EMBL/GenBank/DDBJ databases">
        <title>Draft sequence of Rhodococcus enclensis 23b-28.</title>
        <authorList>
            <person name="Besaury L."/>
            <person name="Sancelme M."/>
            <person name="Amato P."/>
            <person name="Lallement A."/>
            <person name="Delort A.-M."/>
        </authorList>
    </citation>
    <scope>NUCLEOTIDE SEQUENCE [LARGE SCALE GENOMIC DNA]</scope>
    <source>
        <strain evidence="1 2">23b-28</strain>
    </source>
</reference>
<dbReference type="Proteomes" id="UP000230886">
    <property type="component" value="Unassembled WGS sequence"/>
</dbReference>
<evidence type="ECO:0000313" key="1">
    <source>
        <dbReference type="EMBL" id="PCK25034.1"/>
    </source>
</evidence>
<proteinExistence type="predicted"/>
<dbReference type="EMBL" id="NOVD01000020">
    <property type="protein sequence ID" value="PCK25034.1"/>
    <property type="molecule type" value="Genomic_DNA"/>
</dbReference>
<protein>
    <submittedName>
        <fullName evidence="1">Uncharacterized protein</fullName>
    </submittedName>
</protein>